<evidence type="ECO:0000313" key="1">
    <source>
        <dbReference type="EMBL" id="GFR99294.1"/>
    </source>
</evidence>
<dbReference type="Proteomes" id="UP000762676">
    <property type="component" value="Unassembled WGS sequence"/>
</dbReference>
<protein>
    <submittedName>
        <fullName evidence="1">Uncharacterized protein</fullName>
    </submittedName>
</protein>
<proteinExistence type="predicted"/>
<gene>
    <name evidence="1" type="ORF">ElyMa_004524600</name>
</gene>
<organism evidence="1 2">
    <name type="scientific">Elysia marginata</name>
    <dbReference type="NCBI Taxonomy" id="1093978"/>
    <lineage>
        <taxon>Eukaryota</taxon>
        <taxon>Metazoa</taxon>
        <taxon>Spiralia</taxon>
        <taxon>Lophotrochozoa</taxon>
        <taxon>Mollusca</taxon>
        <taxon>Gastropoda</taxon>
        <taxon>Heterobranchia</taxon>
        <taxon>Euthyneura</taxon>
        <taxon>Panpulmonata</taxon>
        <taxon>Sacoglossa</taxon>
        <taxon>Placobranchoidea</taxon>
        <taxon>Plakobranchidae</taxon>
        <taxon>Elysia</taxon>
    </lineage>
</organism>
<reference evidence="1 2" key="1">
    <citation type="journal article" date="2021" name="Elife">
        <title>Chloroplast acquisition without the gene transfer in kleptoplastic sea slugs, Plakobranchus ocellatus.</title>
        <authorList>
            <person name="Maeda T."/>
            <person name="Takahashi S."/>
            <person name="Yoshida T."/>
            <person name="Shimamura S."/>
            <person name="Takaki Y."/>
            <person name="Nagai Y."/>
            <person name="Toyoda A."/>
            <person name="Suzuki Y."/>
            <person name="Arimoto A."/>
            <person name="Ishii H."/>
            <person name="Satoh N."/>
            <person name="Nishiyama T."/>
            <person name="Hasebe M."/>
            <person name="Maruyama T."/>
            <person name="Minagawa J."/>
            <person name="Obokata J."/>
            <person name="Shigenobu S."/>
        </authorList>
    </citation>
    <scope>NUCLEOTIDE SEQUENCE [LARGE SCALE GENOMIC DNA]</scope>
</reference>
<comment type="caution">
    <text evidence="1">The sequence shown here is derived from an EMBL/GenBank/DDBJ whole genome shotgun (WGS) entry which is preliminary data.</text>
</comment>
<accession>A0AAV4HNM8</accession>
<dbReference type="AlphaFoldDB" id="A0AAV4HNM8"/>
<sequence length="367" mass="42630">MIDSDPYMPFLSEDEDKTSSDDHVPHTDERFTLRPRAEMGFIWNSPVDVMRYNFSYEMERFIRVGYWMNDTDYNKLRVMGLSVSSVDHLDSALTHLRRVPGIIAAGDTRTIKARSKTINNLFTLPIYTTETELLNTHHAEGPWHLSIRSPITVDYPELDSRENERRRLPAGFIKYVLLTDYISRDQSTVNILKLMYRIYAQNLFTKNNVVNVNHYNDVLIIFTIEDMMRFGYFGGNDEWSMQPNGELAVRWFGRERAYFDNGYKIVVNPIYTIPRYNQRTVCVVPLSRGAKFYESIMDKFPLECQNIMLRFFDGLCRFISIKVSERGVDHVCYHEPTDACDGNTASQHNGVGDGNEMTDVPTLIVSR</sequence>
<evidence type="ECO:0000313" key="2">
    <source>
        <dbReference type="Proteomes" id="UP000762676"/>
    </source>
</evidence>
<name>A0AAV4HNM8_9GAST</name>
<dbReference type="EMBL" id="BMAT01009132">
    <property type="protein sequence ID" value="GFR99294.1"/>
    <property type="molecule type" value="Genomic_DNA"/>
</dbReference>
<keyword evidence="2" id="KW-1185">Reference proteome</keyword>